<reference evidence="2 3" key="1">
    <citation type="submission" date="2024-01" db="EMBL/GenBank/DDBJ databases">
        <authorList>
            <person name="Waweru B."/>
        </authorList>
    </citation>
    <scope>NUCLEOTIDE SEQUENCE [LARGE SCALE GENOMIC DNA]</scope>
</reference>
<feature type="region of interest" description="Disordered" evidence="1">
    <location>
        <begin position="37"/>
        <end position="60"/>
    </location>
</feature>
<gene>
    <name evidence="2" type="ORF">DCAF_LOCUS14660</name>
</gene>
<evidence type="ECO:0000313" key="2">
    <source>
        <dbReference type="EMBL" id="CAK7339603.1"/>
    </source>
</evidence>
<evidence type="ECO:0000256" key="1">
    <source>
        <dbReference type="SAM" id="MobiDB-lite"/>
    </source>
</evidence>
<keyword evidence="3" id="KW-1185">Reference proteome</keyword>
<accession>A0AAV1RU79</accession>
<proteinExistence type="predicted"/>
<dbReference type="EMBL" id="CAWUPB010001158">
    <property type="protein sequence ID" value="CAK7339603.1"/>
    <property type="molecule type" value="Genomic_DNA"/>
</dbReference>
<name>A0AAV1RU79_9ROSI</name>
<comment type="caution">
    <text evidence="2">The sequence shown here is derived from an EMBL/GenBank/DDBJ whole genome shotgun (WGS) entry which is preliminary data.</text>
</comment>
<feature type="compositionally biased region" description="Basic and acidic residues" evidence="1">
    <location>
        <begin position="40"/>
        <end position="50"/>
    </location>
</feature>
<evidence type="ECO:0000313" key="3">
    <source>
        <dbReference type="Proteomes" id="UP001314170"/>
    </source>
</evidence>
<dbReference type="Proteomes" id="UP001314170">
    <property type="component" value="Unassembled WGS sequence"/>
</dbReference>
<organism evidence="2 3">
    <name type="scientific">Dovyalis caffra</name>
    <dbReference type="NCBI Taxonomy" id="77055"/>
    <lineage>
        <taxon>Eukaryota</taxon>
        <taxon>Viridiplantae</taxon>
        <taxon>Streptophyta</taxon>
        <taxon>Embryophyta</taxon>
        <taxon>Tracheophyta</taxon>
        <taxon>Spermatophyta</taxon>
        <taxon>Magnoliopsida</taxon>
        <taxon>eudicotyledons</taxon>
        <taxon>Gunneridae</taxon>
        <taxon>Pentapetalae</taxon>
        <taxon>rosids</taxon>
        <taxon>fabids</taxon>
        <taxon>Malpighiales</taxon>
        <taxon>Salicaceae</taxon>
        <taxon>Flacourtieae</taxon>
        <taxon>Dovyalis</taxon>
    </lineage>
</organism>
<sequence>MLSGLKDNMNLECVYMEEAGWLMYLITSMNCFNGNLHHGNGVEEKPEGRPESAALSESSD</sequence>
<protein>
    <submittedName>
        <fullName evidence="2">Uncharacterized protein</fullName>
    </submittedName>
</protein>
<dbReference type="AlphaFoldDB" id="A0AAV1RU79"/>